<evidence type="ECO:0000256" key="4">
    <source>
        <dbReference type="RuleBase" id="RU003357"/>
    </source>
</evidence>
<reference evidence="10" key="1">
    <citation type="submission" date="2020-12" db="EMBL/GenBank/DDBJ databases">
        <title>Hymenobacter sp.</title>
        <authorList>
            <person name="Kim M.K."/>
        </authorList>
    </citation>
    <scope>NUCLEOTIDE SEQUENCE [LARGE SCALE GENOMIC DNA]</scope>
    <source>
        <strain evidence="10">BT553</strain>
    </source>
</reference>
<evidence type="ECO:0000256" key="2">
    <source>
        <dbReference type="ARBA" id="ARBA00023136"/>
    </source>
</evidence>
<dbReference type="InterPro" id="IPR012910">
    <property type="entry name" value="Plug_dom"/>
</dbReference>
<evidence type="ECO:0000256" key="5">
    <source>
        <dbReference type="SAM" id="MobiDB-lite"/>
    </source>
</evidence>
<gene>
    <name evidence="9" type="ORF">JAO74_17915</name>
</gene>
<feature type="region of interest" description="Disordered" evidence="5">
    <location>
        <begin position="31"/>
        <end position="79"/>
    </location>
</feature>
<comment type="similarity">
    <text evidence="4">Belongs to the TonB-dependent receptor family.</text>
</comment>
<sequence>MASHIGLSGVSTLALAIAATALPSAVHAAGAQTKAEGPSPALNPSVPQAGTGGEPDATVDADAAQKRTEGSGAEGDGDGEIVVTGLRASLESAQNIKRNAEQFVDSITAQDIGRLPDVNVAEALQRVSGVQITRNRGEGSAIAVRGLNQVRTELNGRDIFSASGGRGLSFEEVGSELLAGVDVYKNPSAELIEGGLAGTVNLRTRLPFDSKERIVSASVGSTYYDLIGKSGQQVSGLYSDRWQTGIGEIGILANVGYQTTSFRDDVVVVEPFYQHGPTAPGVQSPVPGFANQTVLLPHGGGFRIAYGDRERLSTAAAIQWKPVSNLELYAQYFRADYKFNEAGVSIFAYGSDVQPAQNRPFEVDADGIVRTGFLANPGSDSVNFGTKRDTATTDISGGVKWDVTERVRLSMDYQHIDSSVRQQTLNLTASPLNPRTSVAGFGQPYDFFFDISGDKPVFQSTTPGYFANPANYGMTAILPYAEDNDAQSDAIRADLDWNFDEGFIKSIRVGARYTDRSAVNRNTTYGTWTAIGSTCANWSSDAGCTLLSEFPQYAQPNLFQGDLLRGNANGSVFGPVWQFSDALVRDANAAFAAVKQISGQTISFRPFDAPDAFSGTINEQTYAGYARVAFGSELAGIRFDGNVGLRGTRTKSEGIGRRVLTYRAGAPVTNPDGTVTAAPTVTLDEDFSGGRDYTKYLPSVNLRVFLTDEIILRAAASKNLSRPSFDQLNPQFNLGASYTDAASVAPARVDPSRPYDATNNPYVGTGTALGDPNLKAERTTSFDAAVEWYFDRVGFVYVTGFYKNIKDLIVRRPGAPIIETIDGIGNIRFNVERFVNEANGYVRGFELGGQKFLDFLPAPFDGLGVQANYTFADSDAGQQAAGDINSTTQVQVPLQNLSKHSFNLVALYDKVGLNMRVAYNWRGKYLQGTNNTGTQNLPIFGNSIGFLDASATYDVTKNFAITVDGQNLLDTATKTYQIFSNRPRDYQLNDRRFSVRARIRI</sequence>
<keyword evidence="4" id="KW-0798">TonB box</keyword>
<feature type="chain" id="PRO_5045322525" evidence="6">
    <location>
        <begin position="29"/>
        <end position="1001"/>
    </location>
</feature>
<keyword evidence="9" id="KW-0675">Receptor</keyword>
<protein>
    <submittedName>
        <fullName evidence="9">TonB-dependent receptor</fullName>
    </submittedName>
</protein>
<dbReference type="Pfam" id="PF00593">
    <property type="entry name" value="TonB_dep_Rec_b-barrel"/>
    <property type="match status" value="1"/>
</dbReference>
<evidence type="ECO:0000256" key="3">
    <source>
        <dbReference type="ARBA" id="ARBA00023237"/>
    </source>
</evidence>
<accession>A0ABS0XUD4</accession>
<dbReference type="NCBIfam" id="TIGR01782">
    <property type="entry name" value="TonB-Xanth-Caul"/>
    <property type="match status" value="1"/>
</dbReference>
<organism evidence="9 10">
    <name type="scientific">Sphingomonas mollis</name>
    <dbReference type="NCBI Taxonomy" id="2795726"/>
    <lineage>
        <taxon>Bacteria</taxon>
        <taxon>Pseudomonadati</taxon>
        <taxon>Pseudomonadota</taxon>
        <taxon>Alphaproteobacteria</taxon>
        <taxon>Sphingomonadales</taxon>
        <taxon>Sphingomonadaceae</taxon>
        <taxon>Sphingomonas</taxon>
    </lineage>
</organism>
<comment type="subcellular location">
    <subcellularLocation>
        <location evidence="1 4">Cell outer membrane</location>
    </subcellularLocation>
</comment>
<name>A0ABS0XUD4_9SPHN</name>
<keyword evidence="2 4" id="KW-0472">Membrane</keyword>
<evidence type="ECO:0000313" key="10">
    <source>
        <dbReference type="Proteomes" id="UP000640426"/>
    </source>
</evidence>
<feature type="domain" description="TonB-dependent receptor plug" evidence="8">
    <location>
        <begin position="97"/>
        <end position="198"/>
    </location>
</feature>
<keyword evidence="3" id="KW-0998">Cell outer membrane</keyword>
<keyword evidence="6" id="KW-0732">Signal</keyword>
<dbReference type="SUPFAM" id="SSF56935">
    <property type="entry name" value="Porins"/>
    <property type="match status" value="1"/>
</dbReference>
<evidence type="ECO:0000256" key="1">
    <source>
        <dbReference type="ARBA" id="ARBA00004442"/>
    </source>
</evidence>
<evidence type="ECO:0000259" key="7">
    <source>
        <dbReference type="Pfam" id="PF00593"/>
    </source>
</evidence>
<proteinExistence type="inferred from homology"/>
<keyword evidence="10" id="KW-1185">Reference proteome</keyword>
<evidence type="ECO:0000313" key="9">
    <source>
        <dbReference type="EMBL" id="MBJ6123657.1"/>
    </source>
</evidence>
<dbReference type="Pfam" id="PF07715">
    <property type="entry name" value="Plug"/>
    <property type="match status" value="1"/>
</dbReference>
<dbReference type="InterPro" id="IPR000531">
    <property type="entry name" value="Beta-barrel_TonB"/>
</dbReference>
<dbReference type="Gene3D" id="2.170.130.10">
    <property type="entry name" value="TonB-dependent receptor, plug domain"/>
    <property type="match status" value="1"/>
</dbReference>
<dbReference type="RefSeq" id="WP_199041510.1">
    <property type="nucleotide sequence ID" value="NZ_JAELXS010000018.1"/>
</dbReference>
<dbReference type="InterPro" id="IPR010104">
    <property type="entry name" value="TonB_rcpt_bac"/>
</dbReference>
<dbReference type="Gene3D" id="2.40.170.20">
    <property type="entry name" value="TonB-dependent receptor, beta-barrel domain"/>
    <property type="match status" value="1"/>
</dbReference>
<feature type="domain" description="TonB-dependent receptor-like beta-barrel" evidence="7">
    <location>
        <begin position="427"/>
        <end position="968"/>
    </location>
</feature>
<comment type="caution">
    <text evidence="9">The sequence shown here is derived from an EMBL/GenBank/DDBJ whole genome shotgun (WGS) entry which is preliminary data.</text>
</comment>
<evidence type="ECO:0000259" key="8">
    <source>
        <dbReference type="Pfam" id="PF07715"/>
    </source>
</evidence>
<dbReference type="PANTHER" id="PTHR40980:SF3">
    <property type="entry name" value="TONB-DEPENDENT RECEPTOR-LIKE BETA-BARREL DOMAIN-CONTAINING PROTEIN"/>
    <property type="match status" value="1"/>
</dbReference>
<dbReference type="PANTHER" id="PTHR40980">
    <property type="entry name" value="PLUG DOMAIN-CONTAINING PROTEIN"/>
    <property type="match status" value="1"/>
</dbReference>
<dbReference type="InterPro" id="IPR037066">
    <property type="entry name" value="Plug_dom_sf"/>
</dbReference>
<feature type="signal peptide" evidence="6">
    <location>
        <begin position="1"/>
        <end position="28"/>
    </location>
</feature>
<dbReference type="InterPro" id="IPR036942">
    <property type="entry name" value="Beta-barrel_TonB_sf"/>
</dbReference>
<dbReference type="EMBL" id="JAELXS010000018">
    <property type="protein sequence ID" value="MBJ6123657.1"/>
    <property type="molecule type" value="Genomic_DNA"/>
</dbReference>
<evidence type="ECO:0000256" key="6">
    <source>
        <dbReference type="SAM" id="SignalP"/>
    </source>
</evidence>
<dbReference type="Proteomes" id="UP000640426">
    <property type="component" value="Unassembled WGS sequence"/>
</dbReference>